<evidence type="ECO:0000256" key="1">
    <source>
        <dbReference type="ARBA" id="ARBA00001946"/>
    </source>
</evidence>
<dbReference type="Gene3D" id="2.40.50.690">
    <property type="match status" value="1"/>
</dbReference>
<feature type="region of interest" description="Disordered" evidence="16">
    <location>
        <begin position="331"/>
        <end position="362"/>
    </location>
</feature>
<dbReference type="Pfam" id="PF17216">
    <property type="entry name" value="Rrp44_CSD1"/>
    <property type="match status" value="1"/>
</dbReference>
<dbReference type="Pfam" id="PF00773">
    <property type="entry name" value="RNB"/>
    <property type="match status" value="1"/>
</dbReference>
<evidence type="ECO:0000256" key="4">
    <source>
        <dbReference type="ARBA" id="ARBA00005785"/>
    </source>
</evidence>
<keyword evidence="9" id="KW-0378">Hydrolase</keyword>
<keyword evidence="12" id="KW-0694">RNA-binding</keyword>
<feature type="region of interest" description="Disordered" evidence="16">
    <location>
        <begin position="1121"/>
        <end position="1191"/>
    </location>
</feature>
<evidence type="ECO:0000256" key="9">
    <source>
        <dbReference type="ARBA" id="ARBA00022801"/>
    </source>
</evidence>
<sequence>MMIRSKSFVKKTRKGNVVKIVREHYLRDDVWCGAAGCAVCAQSHDASLESSPSNANAFFCATSSKGNSKAKASTLASASASSALPAHYILPDTNVVLHQMDLLEHPTIKNVIILQTVLDEVRHQNLSLHQRLRAIISDPGRHFHVFVNEHRRETYVEREKDESTNDRNDRAIRVAALWYNHHLSNLRLPVVLLTNDRANLAKAEDSGIPAFTVHRYIESCRAQPELTDLLAFADLDDDTPARAAGMRANYPEHLTTAKLLTGVKLGLYYQGVLQVNRDNPLEASVRARSMDTPILVHGRLAMSRAMQDDVVIVKLLPQSQWLTPSTQLLEDESAEADDAAAEMPDDEQSESDEDEPDDAESAALDAEAIASTVADEQAAVAEAVDSAVVGSSSDARRPTGIVVGILRRAWRPSCGMVIPVESDSNGPSSDNGPTQLLFVPTDTRFPHVRVQTRRPQAYLEQRVVVTIDRWHRGSRLPEGHLVRALGPIGEKMTETEVLLVEHEVRHSDFSPAVLADLPVLPWVITEADRAARRDFTHLDICSVDPPGCTDIDDALHVRPLENGNWEVGVHIADVSHFIKPNTAIDLEAARRGTSVYLIGRRIDMIPELLGTELCSLQSDVERFAMSVVWEITPPGKPDPVDGACRTGAEIVRTEYCRSIIRSRASLTYMQAQTMIDDQTRRDPLSHGLRGLNELSKVLRQRRLDRGTLTLESPEISFSLDKDTSDPVDVGAKQKLQTMSMVEEFMLLANVAVAEHIFRRFPQCAVLRRHPVPPQASFEPLVVAARQHGVEIKASNSKELAESLDRAEESFGKAGKPYLGKLLRILATRCMMQAVYFCSGTLPTREHQHYGLACPIYTHFTSPIRRYPDVLVHRLLAVAIGLETPTRELLDKPKVSALTDWLNRRHRMAQYAQRSSVELHTILFFKRLGVAEEDAHVLRLRDNAIVVLIPKFGLEGTVHLSDYDSANIELSRDGYKLTIHDAVKKRDHVFTVFDRVRVRVTIDATNLQKQKVSMRLLDPFITNLSVEATAVDKKPAVGKAKETSTEEALQQVVDAALAEQSKAAAQDQWAKTREERLRVARIAAAAAKAAKQAKQPTMGPIQVMGAANLPEPGNKRISKLPQLAAESSTPARAVKAETIGAAPSTPQTKSAQAPTTPATSASRGRTAAEADLDAAVETPKSAKSAKKPRLTK</sequence>
<keyword evidence="20" id="KW-1185">Reference proteome</keyword>
<dbReference type="InterPro" id="IPR001900">
    <property type="entry name" value="RNase_II/R"/>
</dbReference>
<dbReference type="PANTHER" id="PTHR23355">
    <property type="entry name" value="RIBONUCLEASE"/>
    <property type="match status" value="1"/>
</dbReference>
<keyword evidence="10" id="KW-0271">Exosome</keyword>
<dbReference type="PROSITE" id="PS01175">
    <property type="entry name" value="RIBONUCLEASE_II"/>
    <property type="match status" value="1"/>
</dbReference>
<keyword evidence="7" id="KW-0540">Nuclease</keyword>
<keyword evidence="13" id="KW-0539">Nucleus</keyword>
<dbReference type="GO" id="GO:0006364">
    <property type="term" value="P:rRNA processing"/>
    <property type="evidence" value="ECO:0007669"/>
    <property type="project" value="UniProtKB-KW"/>
</dbReference>
<gene>
    <name evidence="19" type="ORF">CAOG_004684</name>
</gene>
<dbReference type="InterPro" id="IPR041505">
    <property type="entry name" value="Dis3_CSD2"/>
</dbReference>
<evidence type="ECO:0000259" key="18">
    <source>
        <dbReference type="SMART" id="SM00955"/>
    </source>
</evidence>
<evidence type="ECO:0000259" key="17">
    <source>
        <dbReference type="SMART" id="SM00670"/>
    </source>
</evidence>
<dbReference type="GO" id="GO:0000176">
    <property type="term" value="C:nuclear exosome (RNase complex)"/>
    <property type="evidence" value="ECO:0007669"/>
    <property type="project" value="TreeGrafter"/>
</dbReference>
<proteinExistence type="inferred from homology"/>
<evidence type="ECO:0000256" key="14">
    <source>
        <dbReference type="ARBA" id="ARBA00077930"/>
    </source>
</evidence>
<feature type="domain" description="PIN" evidence="17">
    <location>
        <begin position="87"/>
        <end position="201"/>
    </location>
</feature>
<dbReference type="GO" id="GO:0071034">
    <property type="term" value="P:CUT catabolic process"/>
    <property type="evidence" value="ECO:0007669"/>
    <property type="project" value="UniProtKB-ARBA"/>
</dbReference>
<dbReference type="OrthoDB" id="372421at2759"/>
<dbReference type="OMA" id="GQVMRNN"/>
<dbReference type="InterPro" id="IPR050180">
    <property type="entry name" value="RNR_Ribonuclease"/>
</dbReference>
<dbReference type="Gene3D" id="3.40.50.1010">
    <property type="entry name" value="5'-nuclease"/>
    <property type="match status" value="1"/>
</dbReference>
<dbReference type="InterPro" id="IPR029060">
    <property type="entry name" value="PIN-like_dom_sf"/>
</dbReference>
<evidence type="ECO:0000256" key="8">
    <source>
        <dbReference type="ARBA" id="ARBA00022759"/>
    </source>
</evidence>
<evidence type="ECO:0000256" key="16">
    <source>
        <dbReference type="SAM" id="MobiDB-lite"/>
    </source>
</evidence>
<evidence type="ECO:0000256" key="3">
    <source>
        <dbReference type="ARBA" id="ARBA00004604"/>
    </source>
</evidence>
<dbReference type="RefSeq" id="XP_004347431.1">
    <property type="nucleotide sequence ID" value="XM_004347381.2"/>
</dbReference>
<evidence type="ECO:0000256" key="7">
    <source>
        <dbReference type="ARBA" id="ARBA00022722"/>
    </source>
</evidence>
<keyword evidence="8" id="KW-0255">Endonuclease</keyword>
<evidence type="ECO:0000256" key="2">
    <source>
        <dbReference type="ARBA" id="ARBA00004496"/>
    </source>
</evidence>
<evidence type="ECO:0000256" key="10">
    <source>
        <dbReference type="ARBA" id="ARBA00022835"/>
    </source>
</evidence>
<dbReference type="InterPro" id="IPR022966">
    <property type="entry name" value="RNase_II/R_CS"/>
</dbReference>
<dbReference type="GO" id="GO:0005730">
    <property type="term" value="C:nucleolus"/>
    <property type="evidence" value="ECO:0007669"/>
    <property type="project" value="UniProtKB-SubCell"/>
</dbReference>
<reference evidence="20" key="1">
    <citation type="submission" date="2011-02" db="EMBL/GenBank/DDBJ databases">
        <title>The Genome Sequence of Capsaspora owczarzaki ATCC 30864.</title>
        <authorList>
            <person name="Russ C."/>
            <person name="Cuomo C."/>
            <person name="Burger G."/>
            <person name="Gray M.W."/>
            <person name="Holland P.W.H."/>
            <person name="King N."/>
            <person name="Lang F.B.F."/>
            <person name="Roger A.J."/>
            <person name="Ruiz-Trillo I."/>
            <person name="Young S.K."/>
            <person name="Zeng Q."/>
            <person name="Gargeya S."/>
            <person name="Alvarado L."/>
            <person name="Berlin A."/>
            <person name="Chapman S.B."/>
            <person name="Chen Z."/>
            <person name="Freedman E."/>
            <person name="Gellesch M."/>
            <person name="Goldberg J."/>
            <person name="Griggs A."/>
            <person name="Gujja S."/>
            <person name="Heilman E."/>
            <person name="Heiman D."/>
            <person name="Howarth C."/>
            <person name="Mehta T."/>
            <person name="Neiman D."/>
            <person name="Pearson M."/>
            <person name="Roberts A."/>
            <person name="Saif S."/>
            <person name="Shea T."/>
            <person name="Shenoy N."/>
            <person name="Sisk P."/>
            <person name="Stolte C."/>
            <person name="Sykes S."/>
            <person name="White J."/>
            <person name="Yandava C."/>
            <person name="Haas B."/>
            <person name="Nusbaum C."/>
            <person name="Birren B."/>
        </authorList>
    </citation>
    <scope>NUCLEOTIDE SEQUENCE</scope>
    <source>
        <strain evidence="20">ATCC 30864</strain>
    </source>
</reference>
<dbReference type="GO" id="GO:0000175">
    <property type="term" value="F:3'-5'-RNA exonuclease activity"/>
    <property type="evidence" value="ECO:0007669"/>
    <property type="project" value="UniProtKB-ARBA"/>
</dbReference>
<evidence type="ECO:0000256" key="15">
    <source>
        <dbReference type="RuleBase" id="RU003901"/>
    </source>
</evidence>
<keyword evidence="5" id="KW-0963">Cytoplasm</keyword>
<evidence type="ECO:0000313" key="19">
    <source>
        <dbReference type="EMBL" id="KJE93975.1"/>
    </source>
</evidence>
<keyword evidence="6" id="KW-0698">rRNA processing</keyword>
<dbReference type="GO" id="GO:0000177">
    <property type="term" value="C:cytoplasmic exosome (RNase complex)"/>
    <property type="evidence" value="ECO:0007669"/>
    <property type="project" value="TreeGrafter"/>
</dbReference>
<dbReference type="InterPro" id="IPR033770">
    <property type="entry name" value="RRP44_S1"/>
</dbReference>
<evidence type="ECO:0000256" key="12">
    <source>
        <dbReference type="ARBA" id="ARBA00022884"/>
    </source>
</evidence>
<dbReference type="EMBL" id="KE346366">
    <property type="protein sequence ID" value="KJE93975.1"/>
    <property type="molecule type" value="Genomic_DNA"/>
</dbReference>
<evidence type="ECO:0000313" key="20">
    <source>
        <dbReference type="Proteomes" id="UP000008743"/>
    </source>
</evidence>
<feature type="compositionally biased region" description="Basic residues" evidence="16">
    <location>
        <begin position="1182"/>
        <end position="1191"/>
    </location>
</feature>
<dbReference type="PANTHER" id="PTHR23355:SF35">
    <property type="entry name" value="EXOSOME COMPLEX EXONUCLEASE RRP44"/>
    <property type="match status" value="1"/>
</dbReference>
<dbReference type="GO" id="GO:0016075">
    <property type="term" value="P:rRNA catabolic process"/>
    <property type="evidence" value="ECO:0007669"/>
    <property type="project" value="TreeGrafter"/>
</dbReference>
<dbReference type="PhylomeDB" id="A0A0D2WQK4"/>
<dbReference type="FunFam" id="2.40.50.700:FF:000001">
    <property type="entry name" value="Exosome complex exonuclease exoribonuclease (Rrp44)"/>
    <property type="match status" value="1"/>
</dbReference>
<dbReference type="CDD" id="cd09862">
    <property type="entry name" value="PIN_Rrp44-like"/>
    <property type="match status" value="1"/>
</dbReference>
<dbReference type="SMART" id="SM00670">
    <property type="entry name" value="PINc"/>
    <property type="match status" value="1"/>
</dbReference>
<dbReference type="Proteomes" id="UP000008743">
    <property type="component" value="Unassembled WGS sequence"/>
</dbReference>
<dbReference type="GO" id="GO:0004519">
    <property type="term" value="F:endonuclease activity"/>
    <property type="evidence" value="ECO:0007669"/>
    <property type="project" value="UniProtKB-KW"/>
</dbReference>
<dbReference type="SUPFAM" id="SSF50249">
    <property type="entry name" value="Nucleic acid-binding proteins"/>
    <property type="match status" value="3"/>
</dbReference>
<feature type="domain" description="RNB" evidence="18">
    <location>
        <begin position="532"/>
        <end position="881"/>
    </location>
</feature>
<dbReference type="Pfam" id="PF17849">
    <property type="entry name" value="OB_Dis3"/>
    <property type="match status" value="1"/>
</dbReference>
<dbReference type="STRING" id="595528.A0A0D2WQK4"/>
<keyword evidence="11" id="KW-0269">Exonuclease</keyword>
<accession>A0A0D2WQK4</accession>
<dbReference type="Pfam" id="PF13638">
    <property type="entry name" value="PIN_4"/>
    <property type="match status" value="1"/>
</dbReference>
<dbReference type="FunCoup" id="A0A0D2WQK4">
    <property type="interactions" value="727"/>
</dbReference>
<organism evidence="19 20">
    <name type="scientific">Capsaspora owczarzaki (strain ATCC 30864)</name>
    <dbReference type="NCBI Taxonomy" id="595528"/>
    <lineage>
        <taxon>Eukaryota</taxon>
        <taxon>Filasterea</taxon>
        <taxon>Capsaspora</taxon>
    </lineage>
</organism>
<dbReference type="AlphaFoldDB" id="A0A0D2WQK4"/>
<dbReference type="SUPFAM" id="SSF88723">
    <property type="entry name" value="PIN domain-like"/>
    <property type="match status" value="1"/>
</dbReference>
<protein>
    <recommendedName>
        <fullName evidence="14">Ribosomal RNA-processing protein 44</fullName>
    </recommendedName>
</protein>
<dbReference type="InterPro" id="IPR012340">
    <property type="entry name" value="NA-bd_OB-fold"/>
</dbReference>
<feature type="compositionally biased region" description="Acidic residues" evidence="16">
    <location>
        <begin position="331"/>
        <end position="360"/>
    </location>
</feature>
<comment type="cofactor">
    <cofactor evidence="1">
        <name>Mg(2+)</name>
        <dbReference type="ChEBI" id="CHEBI:18420"/>
    </cofactor>
</comment>
<evidence type="ECO:0000256" key="5">
    <source>
        <dbReference type="ARBA" id="ARBA00022490"/>
    </source>
</evidence>
<dbReference type="eggNOG" id="KOG2102">
    <property type="taxonomic scope" value="Eukaryota"/>
</dbReference>
<dbReference type="Gene3D" id="2.40.50.140">
    <property type="entry name" value="Nucleic acid-binding proteins"/>
    <property type="match status" value="1"/>
</dbReference>
<dbReference type="FunFam" id="3.40.50.1010:FF:000010">
    <property type="entry name" value="Exosome complex exonuclease DIS3"/>
    <property type="match status" value="1"/>
</dbReference>
<evidence type="ECO:0000256" key="6">
    <source>
        <dbReference type="ARBA" id="ARBA00022552"/>
    </source>
</evidence>
<evidence type="ECO:0000256" key="13">
    <source>
        <dbReference type="ARBA" id="ARBA00023242"/>
    </source>
</evidence>
<dbReference type="Gene3D" id="2.40.50.700">
    <property type="match status" value="1"/>
</dbReference>
<comment type="subcellular location">
    <subcellularLocation>
        <location evidence="2">Cytoplasm</location>
    </subcellularLocation>
    <subcellularLocation>
        <location evidence="3">Nucleus</location>
        <location evidence="3">Nucleolus</location>
    </subcellularLocation>
</comment>
<dbReference type="InParanoid" id="A0A0D2WQK4"/>
<dbReference type="InterPro" id="IPR033771">
    <property type="entry name" value="Rrp44_CSD1"/>
</dbReference>
<feature type="compositionally biased region" description="Low complexity" evidence="16">
    <location>
        <begin position="1144"/>
        <end position="1161"/>
    </location>
</feature>
<dbReference type="InterPro" id="IPR002716">
    <property type="entry name" value="PIN_dom"/>
</dbReference>
<dbReference type="Pfam" id="PF17215">
    <property type="entry name" value="Rrp44_S1"/>
    <property type="match status" value="1"/>
</dbReference>
<dbReference type="SMART" id="SM00955">
    <property type="entry name" value="RNB"/>
    <property type="match status" value="1"/>
</dbReference>
<evidence type="ECO:0000256" key="11">
    <source>
        <dbReference type="ARBA" id="ARBA00022839"/>
    </source>
</evidence>
<name>A0A0D2WQK4_CAPO3</name>
<dbReference type="GO" id="GO:0003723">
    <property type="term" value="F:RNA binding"/>
    <property type="evidence" value="ECO:0007669"/>
    <property type="project" value="UniProtKB-KW"/>
</dbReference>
<comment type="similarity">
    <text evidence="4 15">Belongs to the RNR ribonuclease family.</text>
</comment>
<dbReference type="GO" id="GO:0071031">
    <property type="term" value="P:nuclear mRNA surveillance of mRNA 3'-end processing"/>
    <property type="evidence" value="ECO:0007669"/>
    <property type="project" value="TreeGrafter"/>
</dbReference>